<dbReference type="PROSITE" id="PS50011">
    <property type="entry name" value="PROTEIN_KINASE_DOM"/>
    <property type="match status" value="1"/>
</dbReference>
<organism evidence="3 4">
    <name type="scientific">Aphanomyces stellatus</name>
    <dbReference type="NCBI Taxonomy" id="120398"/>
    <lineage>
        <taxon>Eukaryota</taxon>
        <taxon>Sar</taxon>
        <taxon>Stramenopiles</taxon>
        <taxon>Oomycota</taxon>
        <taxon>Saprolegniomycetes</taxon>
        <taxon>Saprolegniales</taxon>
        <taxon>Verrucalvaceae</taxon>
        <taxon>Aphanomyces</taxon>
    </lineage>
</organism>
<dbReference type="SUPFAM" id="SSF56112">
    <property type="entry name" value="Protein kinase-like (PK-like)"/>
    <property type="match status" value="1"/>
</dbReference>
<dbReference type="GO" id="GO:0005524">
    <property type="term" value="F:ATP binding"/>
    <property type="evidence" value="ECO:0007669"/>
    <property type="project" value="InterPro"/>
</dbReference>
<dbReference type="EMBL" id="CAADRA010000301">
    <property type="protein sequence ID" value="VFT79680.1"/>
    <property type="molecule type" value="Genomic_DNA"/>
</dbReference>
<dbReference type="GO" id="GO:0004672">
    <property type="term" value="F:protein kinase activity"/>
    <property type="evidence" value="ECO:0007669"/>
    <property type="project" value="InterPro"/>
</dbReference>
<name>A0A485K943_9STRA</name>
<dbReference type="PANTHER" id="PTHR37171">
    <property type="entry name" value="SERINE/THREONINE-PROTEIN KINASE YRZF-RELATED"/>
    <property type="match status" value="1"/>
</dbReference>
<dbReference type="Gene3D" id="1.10.510.10">
    <property type="entry name" value="Transferase(Phosphotransferase) domain 1"/>
    <property type="match status" value="1"/>
</dbReference>
<gene>
    <name evidence="3" type="primary">Aste57867_2481</name>
    <name evidence="2" type="ORF">As57867_002475</name>
    <name evidence="3" type="ORF">ASTE57867_2481</name>
</gene>
<dbReference type="InterPro" id="IPR011009">
    <property type="entry name" value="Kinase-like_dom_sf"/>
</dbReference>
<evidence type="ECO:0000313" key="2">
    <source>
        <dbReference type="EMBL" id="KAF0717118.1"/>
    </source>
</evidence>
<dbReference type="EMBL" id="VJMH01000301">
    <property type="protein sequence ID" value="KAF0717118.1"/>
    <property type="molecule type" value="Genomic_DNA"/>
</dbReference>
<evidence type="ECO:0000313" key="4">
    <source>
        <dbReference type="Proteomes" id="UP000332933"/>
    </source>
</evidence>
<sequence>MATELDGMSVAIKSVDSFKQPEMLDQLQAECAAYTVLMSLQGDCIPILVRPAPVMLWEGLLDGIVLSLVTGRTLEAMGDDGIASIPRACRQRSLQDLDKIHKLGVLHGDIADRNLILHEVEGCPPRIVFVDFGFAETNCSANDVRFKGEVYNLCRILQLFGKMLL</sequence>
<dbReference type="PANTHER" id="PTHR37171:SF1">
    <property type="entry name" value="SERINE_THREONINE-PROTEIN KINASE YRZF-RELATED"/>
    <property type="match status" value="1"/>
</dbReference>
<dbReference type="InterPro" id="IPR052396">
    <property type="entry name" value="Meiotic_Drive_Suppr_Kinase"/>
</dbReference>
<proteinExistence type="predicted"/>
<protein>
    <submittedName>
        <fullName evidence="3">Aste57867_2481 protein</fullName>
    </submittedName>
</protein>
<reference evidence="2" key="2">
    <citation type="submission" date="2019-06" db="EMBL/GenBank/DDBJ databases">
        <title>Genomics analysis of Aphanomyces spp. identifies a new class of oomycete effector associated with host adaptation.</title>
        <authorList>
            <person name="Gaulin E."/>
        </authorList>
    </citation>
    <scope>NUCLEOTIDE SEQUENCE</scope>
    <source>
        <strain evidence="2">CBS 578.67</strain>
    </source>
</reference>
<dbReference type="OrthoDB" id="2156052at2759"/>
<feature type="domain" description="Protein kinase" evidence="1">
    <location>
        <begin position="1"/>
        <end position="165"/>
    </location>
</feature>
<dbReference type="InterPro" id="IPR000719">
    <property type="entry name" value="Prot_kinase_dom"/>
</dbReference>
<reference evidence="3 4" key="1">
    <citation type="submission" date="2019-03" db="EMBL/GenBank/DDBJ databases">
        <authorList>
            <person name="Gaulin E."/>
            <person name="Dumas B."/>
        </authorList>
    </citation>
    <scope>NUCLEOTIDE SEQUENCE [LARGE SCALE GENOMIC DNA]</scope>
    <source>
        <strain evidence="3">CBS 568.67</strain>
    </source>
</reference>
<keyword evidence="4" id="KW-1185">Reference proteome</keyword>
<evidence type="ECO:0000259" key="1">
    <source>
        <dbReference type="PROSITE" id="PS50011"/>
    </source>
</evidence>
<evidence type="ECO:0000313" key="3">
    <source>
        <dbReference type="EMBL" id="VFT79680.1"/>
    </source>
</evidence>
<dbReference type="Proteomes" id="UP000332933">
    <property type="component" value="Unassembled WGS sequence"/>
</dbReference>
<dbReference type="AlphaFoldDB" id="A0A485K943"/>
<accession>A0A485K943</accession>